<feature type="non-terminal residue" evidence="1">
    <location>
        <position position="126"/>
    </location>
</feature>
<accession>X1UIC8</accession>
<comment type="caution">
    <text evidence="1">The sequence shown here is derived from an EMBL/GenBank/DDBJ whole genome shotgun (WGS) entry which is preliminary data.</text>
</comment>
<sequence>GLQRLTTMQVQTLYRRGLISSGELFSNLAEIGWSAADRPLIEELGWTMPNAMLLVQGDLMQARGTDEIIKDISIADINPKYAQKYFDAILTKPASADLVAFELRKDPKLTGLDARLRQIGIHPDYV</sequence>
<evidence type="ECO:0000313" key="1">
    <source>
        <dbReference type="EMBL" id="GAJ17289.1"/>
    </source>
</evidence>
<organism evidence="1">
    <name type="scientific">marine sediment metagenome</name>
    <dbReference type="NCBI Taxonomy" id="412755"/>
    <lineage>
        <taxon>unclassified sequences</taxon>
        <taxon>metagenomes</taxon>
        <taxon>ecological metagenomes</taxon>
    </lineage>
</organism>
<reference evidence="1" key="1">
    <citation type="journal article" date="2014" name="Front. Microbiol.">
        <title>High frequency of phylogenetically diverse reductive dehalogenase-homologous genes in deep subseafloor sedimentary metagenomes.</title>
        <authorList>
            <person name="Kawai M."/>
            <person name="Futagami T."/>
            <person name="Toyoda A."/>
            <person name="Takaki Y."/>
            <person name="Nishi S."/>
            <person name="Hori S."/>
            <person name="Arai W."/>
            <person name="Tsubouchi T."/>
            <person name="Morono Y."/>
            <person name="Uchiyama I."/>
            <person name="Ito T."/>
            <person name="Fujiyama A."/>
            <person name="Inagaki F."/>
            <person name="Takami H."/>
        </authorList>
    </citation>
    <scope>NUCLEOTIDE SEQUENCE</scope>
    <source>
        <strain evidence="1">Expedition CK06-06</strain>
    </source>
</reference>
<protein>
    <submittedName>
        <fullName evidence="1">Uncharacterized protein</fullName>
    </submittedName>
</protein>
<name>X1UIC8_9ZZZZ</name>
<gene>
    <name evidence="1" type="ORF">S12H4_60996</name>
</gene>
<dbReference type="AlphaFoldDB" id="X1UIC8"/>
<feature type="non-terminal residue" evidence="1">
    <location>
        <position position="1"/>
    </location>
</feature>
<dbReference type="EMBL" id="BARW01040328">
    <property type="protein sequence ID" value="GAJ17289.1"/>
    <property type="molecule type" value="Genomic_DNA"/>
</dbReference>
<proteinExistence type="predicted"/>